<reference evidence="9 10" key="1">
    <citation type="journal article" date="2014" name="Genome Announc.">
        <title>Draft Genome Sequence of the Boron-Tolerant and Moderately Halotolerant Bacterium Gracilibacillus boraciitolerans JCM 21714T.</title>
        <authorList>
            <person name="Ahmed I."/>
            <person name="Oshima K."/>
            <person name="Suda W."/>
            <person name="Kitamura K."/>
            <person name="Iida T."/>
            <person name="Ohmori Y."/>
            <person name="Fujiwara T."/>
            <person name="Hattori M."/>
            <person name="Ohkuma M."/>
        </authorList>
    </citation>
    <scope>NUCLEOTIDE SEQUENCE [LARGE SCALE GENOMIC DNA]</scope>
    <source>
        <strain evidence="9 10">JCM 21714</strain>
    </source>
</reference>
<dbReference type="PROSITE" id="PS50928">
    <property type="entry name" value="ABC_TM1"/>
    <property type="match status" value="1"/>
</dbReference>
<dbReference type="AlphaFoldDB" id="W4VQB5"/>
<dbReference type="Pfam" id="PF00528">
    <property type="entry name" value="BPD_transp_1"/>
    <property type="match status" value="1"/>
</dbReference>
<feature type="transmembrane region" description="Helical" evidence="7">
    <location>
        <begin position="150"/>
        <end position="172"/>
    </location>
</feature>
<evidence type="ECO:0000256" key="1">
    <source>
        <dbReference type="ARBA" id="ARBA00004651"/>
    </source>
</evidence>
<dbReference type="SUPFAM" id="SSF161098">
    <property type="entry name" value="MetI-like"/>
    <property type="match status" value="1"/>
</dbReference>
<dbReference type="eggNOG" id="COG1175">
    <property type="taxonomic scope" value="Bacteria"/>
</dbReference>
<dbReference type="EMBL" id="BAVS01000037">
    <property type="protein sequence ID" value="GAE95053.1"/>
    <property type="molecule type" value="Genomic_DNA"/>
</dbReference>
<name>W4VQB5_9BACI</name>
<feature type="transmembrane region" description="Helical" evidence="7">
    <location>
        <begin position="102"/>
        <end position="124"/>
    </location>
</feature>
<keyword evidence="5 7" id="KW-1133">Transmembrane helix</keyword>
<evidence type="ECO:0000256" key="4">
    <source>
        <dbReference type="ARBA" id="ARBA00022692"/>
    </source>
</evidence>
<dbReference type="PANTHER" id="PTHR30193">
    <property type="entry name" value="ABC TRANSPORTER PERMEASE PROTEIN"/>
    <property type="match status" value="1"/>
</dbReference>
<gene>
    <name evidence="9" type="ORF">JCM21714_4259</name>
</gene>
<keyword evidence="2 7" id="KW-0813">Transport</keyword>
<dbReference type="Gene3D" id="1.10.3720.10">
    <property type="entry name" value="MetI-like"/>
    <property type="match status" value="1"/>
</dbReference>
<dbReference type="GO" id="GO:0055085">
    <property type="term" value="P:transmembrane transport"/>
    <property type="evidence" value="ECO:0007669"/>
    <property type="project" value="InterPro"/>
</dbReference>
<organism evidence="9 10">
    <name type="scientific">Gracilibacillus boraciitolerans JCM 21714</name>
    <dbReference type="NCBI Taxonomy" id="1298598"/>
    <lineage>
        <taxon>Bacteria</taxon>
        <taxon>Bacillati</taxon>
        <taxon>Bacillota</taxon>
        <taxon>Bacilli</taxon>
        <taxon>Bacillales</taxon>
        <taxon>Bacillaceae</taxon>
        <taxon>Gracilibacillus</taxon>
    </lineage>
</organism>
<feature type="domain" description="ABC transmembrane type-1" evidence="8">
    <location>
        <begin position="1"/>
        <end position="171"/>
    </location>
</feature>
<evidence type="ECO:0000313" key="10">
    <source>
        <dbReference type="Proteomes" id="UP000019102"/>
    </source>
</evidence>
<dbReference type="CDD" id="cd06261">
    <property type="entry name" value="TM_PBP2"/>
    <property type="match status" value="1"/>
</dbReference>
<evidence type="ECO:0000313" key="9">
    <source>
        <dbReference type="EMBL" id="GAE95053.1"/>
    </source>
</evidence>
<keyword evidence="6 7" id="KW-0472">Membrane</keyword>
<keyword evidence="3" id="KW-1003">Cell membrane</keyword>
<dbReference type="OrthoDB" id="152280at2"/>
<evidence type="ECO:0000256" key="3">
    <source>
        <dbReference type="ARBA" id="ARBA00022475"/>
    </source>
</evidence>
<dbReference type="STRING" id="1298598.JCM21714_4259"/>
<dbReference type="InterPro" id="IPR051393">
    <property type="entry name" value="ABC_transporter_permease"/>
</dbReference>
<comment type="caution">
    <text evidence="9">The sequence shown here is derived from an EMBL/GenBank/DDBJ whole genome shotgun (WGS) entry which is preliminary data.</text>
</comment>
<keyword evidence="4 7" id="KW-0812">Transmembrane</keyword>
<dbReference type="InterPro" id="IPR035906">
    <property type="entry name" value="MetI-like_sf"/>
</dbReference>
<proteinExistence type="inferred from homology"/>
<sequence>MLITAVISALFAQVFEPNFGILNTFLRTIGLEEYTQLWLGNPNLTVYSIIAVAIWQITGWTMLLFLSSVEGIPTEIHDAATLDGVSEWQRIIYITLPMVKRMAYVIIMLQIINSLKTFDLIWVMTQGGPNYASDVLGTILYRTAFSEQNFGYASAISVSMTIIVMIICSYYIKLSKLSKIDG</sequence>
<dbReference type="Proteomes" id="UP000019102">
    <property type="component" value="Unassembled WGS sequence"/>
</dbReference>
<dbReference type="GO" id="GO:0005886">
    <property type="term" value="C:plasma membrane"/>
    <property type="evidence" value="ECO:0007669"/>
    <property type="project" value="UniProtKB-SubCell"/>
</dbReference>
<comment type="subcellular location">
    <subcellularLocation>
        <location evidence="1 7">Cell membrane</location>
        <topology evidence="1 7">Multi-pass membrane protein</topology>
    </subcellularLocation>
</comment>
<evidence type="ECO:0000256" key="6">
    <source>
        <dbReference type="ARBA" id="ARBA00023136"/>
    </source>
</evidence>
<evidence type="ECO:0000256" key="2">
    <source>
        <dbReference type="ARBA" id="ARBA00022448"/>
    </source>
</evidence>
<protein>
    <submittedName>
        <fullName evidence="9">Xylose ABC transporter</fullName>
    </submittedName>
</protein>
<feature type="transmembrane region" description="Helical" evidence="7">
    <location>
        <begin position="44"/>
        <end position="66"/>
    </location>
</feature>
<accession>W4VQB5</accession>
<evidence type="ECO:0000259" key="8">
    <source>
        <dbReference type="PROSITE" id="PS50928"/>
    </source>
</evidence>
<comment type="similarity">
    <text evidence="7">Belongs to the binding-protein-dependent transport system permease family.</text>
</comment>
<dbReference type="InterPro" id="IPR000515">
    <property type="entry name" value="MetI-like"/>
</dbReference>
<evidence type="ECO:0000256" key="5">
    <source>
        <dbReference type="ARBA" id="ARBA00022989"/>
    </source>
</evidence>
<keyword evidence="10" id="KW-1185">Reference proteome</keyword>
<evidence type="ECO:0000256" key="7">
    <source>
        <dbReference type="RuleBase" id="RU363032"/>
    </source>
</evidence>
<dbReference type="PANTHER" id="PTHR30193:SF37">
    <property type="entry name" value="INNER MEMBRANE ABC TRANSPORTER PERMEASE PROTEIN YCJO"/>
    <property type="match status" value="1"/>
</dbReference>